<proteinExistence type="predicted"/>
<evidence type="ECO:0000313" key="2">
    <source>
        <dbReference type="EMBL" id="MFC0524344.1"/>
    </source>
</evidence>
<dbReference type="RefSeq" id="WP_377348227.1">
    <property type="nucleotide sequence ID" value="NZ_JBHLTP010000011.1"/>
</dbReference>
<dbReference type="Proteomes" id="UP001589836">
    <property type="component" value="Unassembled WGS sequence"/>
</dbReference>
<dbReference type="EMBL" id="JBHLTP010000011">
    <property type="protein sequence ID" value="MFC0524344.1"/>
    <property type="molecule type" value="Genomic_DNA"/>
</dbReference>
<evidence type="ECO:0000313" key="3">
    <source>
        <dbReference type="Proteomes" id="UP001589836"/>
    </source>
</evidence>
<sequence length="75" mass="8222">MKQMWALVIIMLSFLGYLEGKRIVASQGLREGIFFCAMYGLASVLSILLVVGVPIPTPLKAISIIYQPIINLIQG</sequence>
<keyword evidence="3" id="KW-1185">Reference proteome</keyword>
<accession>A0ABV6LPT3</accession>
<reference evidence="2 3" key="1">
    <citation type="submission" date="2024-09" db="EMBL/GenBank/DDBJ databases">
        <authorList>
            <person name="Sun Q."/>
            <person name="Mori K."/>
        </authorList>
    </citation>
    <scope>NUCLEOTIDE SEQUENCE [LARGE SCALE GENOMIC DNA]</scope>
    <source>
        <strain evidence="2 3">NCAIM B.02529</strain>
    </source>
</reference>
<feature type="transmembrane region" description="Helical" evidence="1">
    <location>
        <begin position="30"/>
        <end position="53"/>
    </location>
</feature>
<evidence type="ECO:0000256" key="1">
    <source>
        <dbReference type="SAM" id="Phobius"/>
    </source>
</evidence>
<gene>
    <name evidence="2" type="ORF">ACFFGV_12285</name>
</gene>
<keyword evidence="1" id="KW-0472">Membrane</keyword>
<organism evidence="2 3">
    <name type="scientific">Pontibacillus salicampi</name>
    <dbReference type="NCBI Taxonomy" id="1449801"/>
    <lineage>
        <taxon>Bacteria</taxon>
        <taxon>Bacillati</taxon>
        <taxon>Bacillota</taxon>
        <taxon>Bacilli</taxon>
        <taxon>Bacillales</taxon>
        <taxon>Bacillaceae</taxon>
        <taxon>Pontibacillus</taxon>
    </lineage>
</organism>
<name>A0ABV6LPT3_9BACI</name>
<comment type="caution">
    <text evidence="2">The sequence shown here is derived from an EMBL/GenBank/DDBJ whole genome shotgun (WGS) entry which is preliminary data.</text>
</comment>
<keyword evidence="1" id="KW-0812">Transmembrane</keyword>
<keyword evidence="1" id="KW-1133">Transmembrane helix</keyword>
<protein>
    <submittedName>
        <fullName evidence="2">Uncharacterized protein</fullName>
    </submittedName>
</protein>